<sequence>MRASTVLKLALCLGSLWTGAFSAPARPAQASQNVTHLYTFGDSYTDSCNSYRLLYSNVSHPPFPACNPPPIGRAVGGPEWPEYLVSDQAATEGQTQVRQSGMPWQVVNFAYSGATCDNVNFPRPVPDVGKQISIFRNGLQNWPSHPALGSDPATTVGVIFIGGNDVRTIRPIRPHPLSRADQRYGPQNLLLFR</sequence>
<evidence type="ECO:0000256" key="1">
    <source>
        <dbReference type="SAM" id="SignalP"/>
    </source>
</evidence>
<feature type="chain" id="PRO_5006015176" evidence="1">
    <location>
        <begin position="23"/>
        <end position="193"/>
    </location>
</feature>
<feature type="signal peptide" evidence="1">
    <location>
        <begin position="1"/>
        <end position="22"/>
    </location>
</feature>
<dbReference type="Pfam" id="PF00657">
    <property type="entry name" value="Lipase_GDSL"/>
    <property type="match status" value="1"/>
</dbReference>
<dbReference type="STRING" id="401625.A0A0N7L9N7"/>
<evidence type="ECO:0000313" key="2">
    <source>
        <dbReference type="EMBL" id="CEH14298.1"/>
    </source>
</evidence>
<dbReference type="InterPro" id="IPR036514">
    <property type="entry name" value="SGNH_hydro_sf"/>
</dbReference>
<dbReference type="AlphaFoldDB" id="A0A0N7L9N7"/>
<keyword evidence="2" id="KW-0378">Hydrolase</keyword>
<dbReference type="OrthoDB" id="3218062at2759"/>
<evidence type="ECO:0000313" key="3">
    <source>
        <dbReference type="Proteomes" id="UP000054845"/>
    </source>
</evidence>
<dbReference type="EMBL" id="CCYA01000240">
    <property type="protein sequence ID" value="CEH14298.1"/>
    <property type="molecule type" value="Genomic_DNA"/>
</dbReference>
<dbReference type="GO" id="GO:0016788">
    <property type="term" value="F:hydrolase activity, acting on ester bonds"/>
    <property type="evidence" value="ECO:0007669"/>
    <property type="project" value="InterPro"/>
</dbReference>
<protein>
    <submittedName>
        <fullName evidence="2">SGNH hydrolase-type esterase domain</fullName>
    </submittedName>
</protein>
<proteinExistence type="predicted"/>
<reference evidence="3" key="1">
    <citation type="submission" date="2014-09" db="EMBL/GenBank/DDBJ databases">
        <authorList>
            <person name="Sharma Rahul"/>
            <person name="Thines Marco"/>
        </authorList>
    </citation>
    <scope>NUCLEOTIDE SEQUENCE [LARGE SCALE GENOMIC DNA]</scope>
</reference>
<keyword evidence="3" id="KW-1185">Reference proteome</keyword>
<keyword evidence="1" id="KW-0732">Signal</keyword>
<name>A0A0N7L9N7_9BASI</name>
<organism evidence="2 3">
    <name type="scientific">Ceraceosorus bombacis</name>
    <dbReference type="NCBI Taxonomy" id="401625"/>
    <lineage>
        <taxon>Eukaryota</taxon>
        <taxon>Fungi</taxon>
        <taxon>Dikarya</taxon>
        <taxon>Basidiomycota</taxon>
        <taxon>Ustilaginomycotina</taxon>
        <taxon>Exobasidiomycetes</taxon>
        <taxon>Ceraceosorales</taxon>
        <taxon>Ceraceosoraceae</taxon>
        <taxon>Ceraceosorus</taxon>
    </lineage>
</organism>
<dbReference type="SUPFAM" id="SSF52266">
    <property type="entry name" value="SGNH hydrolase"/>
    <property type="match status" value="1"/>
</dbReference>
<dbReference type="InterPro" id="IPR001087">
    <property type="entry name" value="GDSL"/>
</dbReference>
<accession>A0A0N7L9N7</accession>
<dbReference type="Proteomes" id="UP000054845">
    <property type="component" value="Unassembled WGS sequence"/>
</dbReference>
<dbReference type="Gene3D" id="3.40.50.1110">
    <property type="entry name" value="SGNH hydrolase"/>
    <property type="match status" value="1"/>
</dbReference>